<evidence type="ECO:0000256" key="9">
    <source>
        <dbReference type="PROSITE-ProRule" id="PRU00191"/>
    </source>
</evidence>
<dbReference type="CDD" id="cd00173">
    <property type="entry name" value="SH2"/>
    <property type="match status" value="1"/>
</dbReference>
<evidence type="ECO:0000256" key="10">
    <source>
        <dbReference type="RuleBase" id="RU362096"/>
    </source>
</evidence>
<dbReference type="Gene3D" id="3.30.505.10">
    <property type="entry name" value="SH2 domain"/>
    <property type="match status" value="1"/>
</dbReference>
<dbReference type="InterPro" id="IPR000980">
    <property type="entry name" value="SH2"/>
</dbReference>
<dbReference type="InterPro" id="IPR036860">
    <property type="entry name" value="SH2_dom_sf"/>
</dbReference>
<keyword evidence="2 10" id="KW-0808">Transferase</keyword>
<dbReference type="Gene3D" id="1.10.510.10">
    <property type="entry name" value="Transferase(Phosphotransferase) domain 1"/>
    <property type="match status" value="1"/>
</dbReference>
<feature type="domain" description="SH2" evidence="11">
    <location>
        <begin position="12"/>
        <end position="100"/>
    </location>
</feature>
<comment type="subcellular location">
    <subcellularLocation>
        <location evidence="1">Endomembrane system</location>
    </subcellularLocation>
</comment>
<keyword evidence="7 10" id="KW-0829">Tyrosine-protein kinase</keyword>
<dbReference type="RefSeq" id="XP_029633376.1">
    <property type="nucleotide sequence ID" value="XM_029777516.2"/>
</dbReference>
<evidence type="ECO:0000256" key="7">
    <source>
        <dbReference type="ARBA" id="ARBA00023137"/>
    </source>
</evidence>
<dbReference type="SUPFAM" id="SSF56112">
    <property type="entry name" value="Protein kinase-like (PK-like)"/>
    <property type="match status" value="1"/>
</dbReference>
<dbReference type="PROSITE" id="PS00109">
    <property type="entry name" value="PROTEIN_KINASE_TYR"/>
    <property type="match status" value="1"/>
</dbReference>
<evidence type="ECO:0000313" key="14">
    <source>
        <dbReference type="RefSeq" id="XP_029633376.1"/>
    </source>
</evidence>
<dbReference type="PANTHER" id="PTHR24418">
    <property type="entry name" value="TYROSINE-PROTEIN KINASE"/>
    <property type="match status" value="1"/>
</dbReference>
<organism evidence="13 14">
    <name type="scientific">Octopus sinensis</name>
    <name type="common">East Asian common octopus</name>
    <dbReference type="NCBI Taxonomy" id="2607531"/>
    <lineage>
        <taxon>Eukaryota</taxon>
        <taxon>Metazoa</taxon>
        <taxon>Spiralia</taxon>
        <taxon>Lophotrochozoa</taxon>
        <taxon>Mollusca</taxon>
        <taxon>Cephalopoda</taxon>
        <taxon>Coleoidea</taxon>
        <taxon>Octopodiformes</taxon>
        <taxon>Octopoda</taxon>
        <taxon>Incirrata</taxon>
        <taxon>Octopodidae</taxon>
        <taxon>Octopus</taxon>
    </lineage>
</organism>
<dbReference type="GO" id="GO:0012505">
    <property type="term" value="C:endomembrane system"/>
    <property type="evidence" value="ECO:0007669"/>
    <property type="project" value="UniProtKB-SubCell"/>
</dbReference>
<dbReference type="InterPro" id="IPR008266">
    <property type="entry name" value="Tyr_kinase_AS"/>
</dbReference>
<comment type="similarity">
    <text evidence="10">Belongs to the protein kinase superfamily. Tyr protein kinase family.</text>
</comment>
<dbReference type="GO" id="GO:0004715">
    <property type="term" value="F:non-membrane spanning protein tyrosine kinase activity"/>
    <property type="evidence" value="ECO:0007669"/>
    <property type="project" value="UniProtKB-EC"/>
</dbReference>
<dbReference type="SMART" id="SM00252">
    <property type="entry name" value="SH2"/>
    <property type="match status" value="1"/>
</dbReference>
<keyword evidence="13" id="KW-1185">Reference proteome</keyword>
<dbReference type="GO" id="GO:0005524">
    <property type="term" value="F:ATP binding"/>
    <property type="evidence" value="ECO:0007669"/>
    <property type="project" value="UniProtKB-KW"/>
</dbReference>
<dbReference type="AlphaFoldDB" id="A0A6P7S5F3"/>
<dbReference type="Pfam" id="PF00017">
    <property type="entry name" value="SH2"/>
    <property type="match status" value="1"/>
</dbReference>
<dbReference type="InterPro" id="IPR000719">
    <property type="entry name" value="Prot_kinase_dom"/>
</dbReference>
<sequence>MTQLDALKDWRWFHGNITRQEAEGILKENIDGSFLIRESKTNIGEYSLSVYHQSEIIHYHIQFKNKQISLDAKNYFKNLYKLIEYYNCVLHLNICLTHPVCDTNSLRSNLKDLGCILNSDAIELKDFLDKGEFSEVYEACYKSKPVAVKKLVNMEYTDQFVQEANVMTTLNHRNVLQLIGVVLDKDVYLVMEYMDEGNLANYLRSRGRDSITEEWQLNSSFDICVGMEYLEGKHLVHCDLAARNILLSNCGKVKISDFGLSNHTGALDKRIKFPIKWAAPEAIVDRVFTCKCDVWSFGVLLWEIFSFGKIPYPGVPASDIKEFIEEGNRMDIPDECPSSLRSIILVTWKLNPADRPTFKKLLELMTPLFGSLV</sequence>
<evidence type="ECO:0000256" key="4">
    <source>
        <dbReference type="ARBA" id="ARBA00022777"/>
    </source>
</evidence>
<dbReference type="Pfam" id="PF07714">
    <property type="entry name" value="PK_Tyr_Ser-Thr"/>
    <property type="match status" value="1"/>
</dbReference>
<comment type="catalytic activity">
    <reaction evidence="8 10">
        <text>L-tyrosyl-[protein] + ATP = O-phospho-L-tyrosyl-[protein] + ADP + H(+)</text>
        <dbReference type="Rhea" id="RHEA:10596"/>
        <dbReference type="Rhea" id="RHEA-COMP:10136"/>
        <dbReference type="Rhea" id="RHEA-COMP:20101"/>
        <dbReference type="ChEBI" id="CHEBI:15378"/>
        <dbReference type="ChEBI" id="CHEBI:30616"/>
        <dbReference type="ChEBI" id="CHEBI:46858"/>
        <dbReference type="ChEBI" id="CHEBI:61978"/>
        <dbReference type="ChEBI" id="CHEBI:456216"/>
        <dbReference type="EC" id="2.7.10.2"/>
    </reaction>
</comment>
<reference evidence="14" key="1">
    <citation type="submission" date="2025-08" db="UniProtKB">
        <authorList>
            <consortium name="RefSeq"/>
        </authorList>
    </citation>
    <scope>IDENTIFICATION</scope>
</reference>
<dbReference type="GO" id="GO:0030182">
    <property type="term" value="P:neuron differentiation"/>
    <property type="evidence" value="ECO:0007669"/>
    <property type="project" value="UniProtKB-ARBA"/>
</dbReference>
<keyword evidence="4 10" id="KW-0418">Kinase</keyword>
<protein>
    <recommendedName>
        <fullName evidence="10">Tyrosine-protein kinase</fullName>
        <ecNumber evidence="10">2.7.10.2</ecNumber>
    </recommendedName>
</protein>
<evidence type="ECO:0000256" key="5">
    <source>
        <dbReference type="ARBA" id="ARBA00022840"/>
    </source>
</evidence>
<dbReference type="PROSITE" id="PS50001">
    <property type="entry name" value="SH2"/>
    <property type="match status" value="1"/>
</dbReference>
<feature type="domain" description="Protein kinase" evidence="12">
    <location>
        <begin position="122"/>
        <end position="369"/>
    </location>
</feature>
<evidence type="ECO:0000256" key="2">
    <source>
        <dbReference type="ARBA" id="ARBA00022679"/>
    </source>
</evidence>
<evidence type="ECO:0000256" key="1">
    <source>
        <dbReference type="ARBA" id="ARBA00004308"/>
    </source>
</evidence>
<evidence type="ECO:0000256" key="3">
    <source>
        <dbReference type="ARBA" id="ARBA00022741"/>
    </source>
</evidence>
<evidence type="ECO:0000256" key="6">
    <source>
        <dbReference type="ARBA" id="ARBA00023136"/>
    </source>
</evidence>
<dbReference type="InterPro" id="IPR001245">
    <property type="entry name" value="Ser-Thr/Tyr_kinase_cat_dom"/>
</dbReference>
<evidence type="ECO:0000259" key="11">
    <source>
        <dbReference type="PROSITE" id="PS50001"/>
    </source>
</evidence>
<dbReference type="PRINTS" id="PR00109">
    <property type="entry name" value="TYRKINASE"/>
</dbReference>
<dbReference type="InterPro" id="IPR050198">
    <property type="entry name" value="Non-receptor_tyrosine_kinases"/>
</dbReference>
<dbReference type="SUPFAM" id="SSF55550">
    <property type="entry name" value="SH2 domain"/>
    <property type="match status" value="1"/>
</dbReference>
<keyword evidence="9" id="KW-0727">SH2 domain</keyword>
<keyword evidence="6" id="KW-0472">Membrane</keyword>
<dbReference type="PRINTS" id="PR00401">
    <property type="entry name" value="SH2DOMAIN"/>
</dbReference>
<dbReference type="GO" id="GO:0050793">
    <property type="term" value="P:regulation of developmental process"/>
    <property type="evidence" value="ECO:0007669"/>
    <property type="project" value="UniProtKB-ARBA"/>
</dbReference>
<dbReference type="InterPro" id="IPR011009">
    <property type="entry name" value="Kinase-like_dom_sf"/>
</dbReference>
<dbReference type="KEGG" id="osn:115209237"/>
<evidence type="ECO:0000313" key="13">
    <source>
        <dbReference type="Proteomes" id="UP000515154"/>
    </source>
</evidence>
<dbReference type="GO" id="GO:0048468">
    <property type="term" value="P:cell development"/>
    <property type="evidence" value="ECO:0007669"/>
    <property type="project" value="UniProtKB-ARBA"/>
</dbReference>
<name>A0A6P7S5F3_9MOLL</name>
<dbReference type="PROSITE" id="PS50011">
    <property type="entry name" value="PROTEIN_KINASE_DOM"/>
    <property type="match status" value="1"/>
</dbReference>
<dbReference type="Proteomes" id="UP000515154">
    <property type="component" value="Linkage group LG3"/>
</dbReference>
<gene>
    <name evidence="14" type="primary">LOC115209237</name>
</gene>
<keyword evidence="5 10" id="KW-0067">ATP-binding</keyword>
<proteinExistence type="inferred from homology"/>
<evidence type="ECO:0000259" key="12">
    <source>
        <dbReference type="PROSITE" id="PS50011"/>
    </source>
</evidence>
<keyword evidence="3 10" id="KW-0547">Nucleotide-binding</keyword>
<dbReference type="FunFam" id="1.10.510.10:FF:001512">
    <property type="entry name" value="Receptor tyrosine-protein kinase erbB-2"/>
    <property type="match status" value="1"/>
</dbReference>
<accession>A0A6P7S5F3</accession>
<evidence type="ECO:0000256" key="8">
    <source>
        <dbReference type="ARBA" id="ARBA00051245"/>
    </source>
</evidence>
<dbReference type="EC" id="2.7.10.2" evidence="10"/>